<feature type="compositionally biased region" description="Polar residues" evidence="1">
    <location>
        <begin position="691"/>
        <end position="703"/>
    </location>
</feature>
<feature type="domain" description="DNA/RNA-binding" evidence="2">
    <location>
        <begin position="193"/>
        <end position="528"/>
    </location>
</feature>
<dbReference type="AlphaFoldDB" id="A0A9N8Z8G4"/>
<dbReference type="PANTHER" id="PTHR15696:SF36">
    <property type="entry name" value="NONSENSE-MEDIATED MRNA DECAY FACTOR"/>
    <property type="match status" value="1"/>
</dbReference>
<dbReference type="Gene3D" id="1.25.40.10">
    <property type="entry name" value="Tetratricopeptide repeat domain"/>
    <property type="match status" value="1"/>
</dbReference>
<proteinExistence type="predicted"/>
<evidence type="ECO:0000313" key="4">
    <source>
        <dbReference type="EMBL" id="CAG8480573.1"/>
    </source>
</evidence>
<feature type="domain" description="Telomerase activating protein Est1-like N-terminal" evidence="3">
    <location>
        <begin position="63"/>
        <end position="182"/>
    </location>
</feature>
<evidence type="ECO:0000259" key="2">
    <source>
        <dbReference type="Pfam" id="PF10373"/>
    </source>
</evidence>
<feature type="region of interest" description="Disordered" evidence="1">
    <location>
        <begin position="580"/>
        <end position="600"/>
    </location>
</feature>
<feature type="compositionally biased region" description="Low complexity" evidence="1">
    <location>
        <begin position="584"/>
        <end position="596"/>
    </location>
</feature>
<dbReference type="OrthoDB" id="69928at2759"/>
<evidence type="ECO:0000256" key="1">
    <source>
        <dbReference type="SAM" id="MobiDB-lite"/>
    </source>
</evidence>
<dbReference type="Pfam" id="PF10374">
    <property type="entry name" value="EST1"/>
    <property type="match status" value="1"/>
</dbReference>
<protein>
    <submittedName>
        <fullName evidence="4">10618_t:CDS:1</fullName>
    </submittedName>
</protein>
<organism evidence="4 5">
    <name type="scientific">Diversispora eburnea</name>
    <dbReference type="NCBI Taxonomy" id="1213867"/>
    <lineage>
        <taxon>Eukaryota</taxon>
        <taxon>Fungi</taxon>
        <taxon>Fungi incertae sedis</taxon>
        <taxon>Mucoromycota</taxon>
        <taxon>Glomeromycotina</taxon>
        <taxon>Glomeromycetes</taxon>
        <taxon>Diversisporales</taxon>
        <taxon>Diversisporaceae</taxon>
        <taxon>Diversispora</taxon>
    </lineage>
</organism>
<dbReference type="InterPro" id="IPR011990">
    <property type="entry name" value="TPR-like_helical_dom_sf"/>
</dbReference>
<dbReference type="EMBL" id="CAJVPK010000237">
    <property type="protein sequence ID" value="CAG8480573.1"/>
    <property type="molecule type" value="Genomic_DNA"/>
</dbReference>
<dbReference type="InterPro" id="IPR045153">
    <property type="entry name" value="Est1/Ebs1-like"/>
</dbReference>
<feature type="region of interest" description="Disordered" evidence="1">
    <location>
        <begin position="691"/>
        <end position="728"/>
    </location>
</feature>
<dbReference type="InterPro" id="IPR018834">
    <property type="entry name" value="DNA/RNA-bd_Est1-type"/>
</dbReference>
<feature type="region of interest" description="Disordered" evidence="1">
    <location>
        <begin position="262"/>
        <end position="295"/>
    </location>
</feature>
<feature type="compositionally biased region" description="Basic and acidic residues" evidence="1">
    <location>
        <begin position="264"/>
        <end position="279"/>
    </location>
</feature>
<reference evidence="4" key="1">
    <citation type="submission" date="2021-06" db="EMBL/GenBank/DDBJ databases">
        <authorList>
            <person name="Kallberg Y."/>
            <person name="Tangrot J."/>
            <person name="Rosling A."/>
        </authorList>
    </citation>
    <scope>NUCLEOTIDE SEQUENCE</scope>
    <source>
        <strain evidence="4">AZ414A</strain>
    </source>
</reference>
<dbReference type="Proteomes" id="UP000789706">
    <property type="component" value="Unassembled WGS sequence"/>
</dbReference>
<gene>
    <name evidence="4" type="ORF">DEBURN_LOCUS3636</name>
</gene>
<feature type="compositionally biased region" description="Polar residues" evidence="1">
    <location>
        <begin position="719"/>
        <end position="728"/>
    </location>
</feature>
<dbReference type="SUPFAM" id="SSF48452">
    <property type="entry name" value="TPR-like"/>
    <property type="match status" value="1"/>
</dbReference>
<dbReference type="InterPro" id="IPR019458">
    <property type="entry name" value="Est1-like_N"/>
</dbReference>
<accession>A0A9N8Z8G4</accession>
<keyword evidence="5" id="KW-1185">Reference proteome</keyword>
<evidence type="ECO:0000259" key="3">
    <source>
        <dbReference type="Pfam" id="PF10374"/>
    </source>
</evidence>
<sequence length="883" mass="100181">MPSTDRQTALDLFKSSVELEDKLRQVSKQKPPYDKEVTTLRINLRDHYERIIFLDFEFSQSKEIEQILWKYVYYKFIEDYRKRIRAASTNSGKPKGTSRRLTSAFRSFLQEATGFYYFFIQKLARHFGLEQLNPIIQKFGSTLESTDFSKDSYNFDIKQRAVLSCHKSLIFLGDLARYRELQNDKPRKNWSTACDYYNSARQLIPDSGNPHNQLAVIATYSVDEFAAFYHYYRSLAVRYPFLTAKDNISFLFQKAKKSAIDTPESVHENNKRDQRENGSRRRSSHSRQMMSPVNANKMKTAETLQPFFSDFIRLHSILYLKTDIESYSELKTSVLKRLKEFLLERVLDVDQLLKFTVINMAALYVIRHISNVSTGENGHTNSSPKTQPIYNQASKKALVEKYAVLMILGTLSTLLEMCNSELIEVENTEERRNAVQALPAPVKRSLMSIRVGVKWVYSNLEYLASMSTQISNDPFVKDEFSNFAKFWDQFAEFLNTMERLFPNEQGIPLDVPLTEDVELNGFSVLKNQLFLNDQVITKVGEPFEEMDMRVHNIYDDACKIAKSDFSQIFYADGTFSSNTLSGESNSASPVSTSSAPENQVSDDTYMEDRAAGTNTIADAERDDTNAAGSQSFVDSILLNQVFTSNQKTSSTLPNGSSNDSKNYWNNYFNTQQLFPSTNAISDDPLPFSISNTTTGVPNASQDPLVSPKKRSSNELKAKASSSQQNPITSTSSASLFAFPGTDGGVSQFDLFGNSNTGLHNYLSTSTNPSIKPNVITPAINPPPGFLTESNNYDFQRQNQKQNDSFNQPFQTSNAFGFSSFDLLRWNEKYKYTNELTDLSNNGNQNLTPTAKLPNGTLPSSQITNDTHDKFRHFQIGWTPTSIG</sequence>
<evidence type="ECO:0000313" key="5">
    <source>
        <dbReference type="Proteomes" id="UP000789706"/>
    </source>
</evidence>
<name>A0A9N8Z8G4_9GLOM</name>
<comment type="caution">
    <text evidence="4">The sequence shown here is derived from an EMBL/GenBank/DDBJ whole genome shotgun (WGS) entry which is preliminary data.</text>
</comment>
<dbReference type="Pfam" id="PF10373">
    <property type="entry name" value="EST1_DNA_bind"/>
    <property type="match status" value="1"/>
</dbReference>
<dbReference type="PANTHER" id="PTHR15696">
    <property type="entry name" value="SMG-7 SUPPRESSOR WITH MORPHOLOGICAL EFFECT ON GENITALIA PROTEIN 7"/>
    <property type="match status" value="1"/>
</dbReference>